<comment type="caution">
    <text evidence="5">The sequence shown here is derived from an EMBL/GenBank/DDBJ whole genome shotgun (WGS) entry which is preliminary data.</text>
</comment>
<dbReference type="RefSeq" id="WP_013613766.1">
    <property type="nucleotide sequence ID" value="NZ_JABWDG010000008.1"/>
</dbReference>
<dbReference type="Proteomes" id="UP001199750">
    <property type="component" value="Unassembled WGS sequence"/>
</dbReference>
<dbReference type="GeneID" id="61276874"/>
<evidence type="ECO:0000256" key="1">
    <source>
        <dbReference type="SAM" id="MobiDB-lite"/>
    </source>
</evidence>
<evidence type="ECO:0000313" key="3">
    <source>
        <dbReference type="EMBL" id="MCG4959582.1"/>
    </source>
</evidence>
<dbReference type="Proteomes" id="UP000283426">
    <property type="component" value="Unassembled WGS sequence"/>
</dbReference>
<reference evidence="6 7" key="1">
    <citation type="submission" date="2018-08" db="EMBL/GenBank/DDBJ databases">
        <title>A genome reference for cultivated species of the human gut microbiota.</title>
        <authorList>
            <person name="Zou Y."/>
            <person name="Xue W."/>
            <person name="Luo G."/>
        </authorList>
    </citation>
    <scope>NUCLEOTIDE SEQUENCE [LARGE SCALE GENOMIC DNA]</scope>
    <source>
        <strain evidence="5 6">AF14-6AC</strain>
        <strain evidence="4 7">AF16-14</strain>
    </source>
</reference>
<evidence type="ECO:0000256" key="2">
    <source>
        <dbReference type="SAM" id="SignalP"/>
    </source>
</evidence>
<evidence type="ECO:0000313" key="4">
    <source>
        <dbReference type="EMBL" id="RGU58515.1"/>
    </source>
</evidence>
<dbReference type="SUPFAM" id="SSF55486">
    <property type="entry name" value="Metalloproteases ('zincins'), catalytic domain"/>
    <property type="match status" value="1"/>
</dbReference>
<evidence type="ECO:0000313" key="5">
    <source>
        <dbReference type="EMBL" id="RGV27601.1"/>
    </source>
</evidence>
<reference evidence="3" key="2">
    <citation type="submission" date="2022-01" db="EMBL/GenBank/DDBJ databases">
        <title>Collection of gut derived symbiotic bacterial strains cultured from healthy donors.</title>
        <authorList>
            <person name="Lin H."/>
            <person name="Kohout C."/>
            <person name="Waligurski E."/>
            <person name="Pamer E.G."/>
        </authorList>
    </citation>
    <scope>NUCLEOTIDE SEQUENCE</scope>
    <source>
        <strain evidence="3">DFI.1.149</strain>
    </source>
</reference>
<dbReference type="EMBL" id="QRYC01000002">
    <property type="protein sequence ID" value="RGU58515.1"/>
    <property type="molecule type" value="Genomic_DNA"/>
</dbReference>
<dbReference type="PROSITE" id="PS51257">
    <property type="entry name" value="PROKAR_LIPOPROTEIN"/>
    <property type="match status" value="1"/>
</dbReference>
<evidence type="ECO:0000313" key="7">
    <source>
        <dbReference type="Proteomes" id="UP000284243"/>
    </source>
</evidence>
<dbReference type="EMBL" id="QRYW01000012">
    <property type="protein sequence ID" value="RGV27601.1"/>
    <property type="molecule type" value="Genomic_DNA"/>
</dbReference>
<sequence length="369" mass="41178">MKGKQIFYWLSLLLCLAVAGCSSDGEDEVTPKDEPGEEGGGEQTGREVWSFDVKVMLDRATFKSYGSSANVVNNKLKQRFKEVRELYHGKKGITYFDADIEFVPFFDETCVYDCSSQEVLDHAVTYRGDYPYLVMFDGKVGDFSDERVHSDWTGWGIEVVCISDNNKGAPDGGATTYDILSPYKTSECLAHELGHARGVPDIYAMEVKTNPISGTLFSPVTCMMNICWGGDSWSEYAQLLINRNKNLVRGQEGFIPLEEPKYPKNLVLNITRDGQPVKYAAVNIYREEMYKNTVDVTAFMKKTLGTDGLLSLSPVTLFNGAGGGIGYGVLLIEVVDGESKTYRYIPVYEVQIAYLKGDTDQYTIEIKCD</sequence>
<dbReference type="Proteomes" id="UP000284243">
    <property type="component" value="Unassembled WGS sequence"/>
</dbReference>
<gene>
    <name evidence="5" type="ORF">DWW24_07030</name>
    <name evidence="4" type="ORF">DWW57_02030</name>
    <name evidence="3" type="ORF">L0P03_06910</name>
</gene>
<accession>A0A1Y3ZP87</accession>
<keyword evidence="2" id="KW-0732">Signal</keyword>
<evidence type="ECO:0000313" key="6">
    <source>
        <dbReference type="Proteomes" id="UP000283426"/>
    </source>
</evidence>
<feature type="region of interest" description="Disordered" evidence="1">
    <location>
        <begin position="25"/>
        <end position="44"/>
    </location>
</feature>
<protein>
    <submittedName>
        <fullName evidence="5">Uncharacterized protein</fullName>
    </submittedName>
</protein>
<dbReference type="AlphaFoldDB" id="A0A1Y3ZP87"/>
<dbReference type="EMBL" id="JAKNDN010000011">
    <property type="protein sequence ID" value="MCG4959582.1"/>
    <property type="molecule type" value="Genomic_DNA"/>
</dbReference>
<organism evidence="5 6">
    <name type="scientific">Odoribacter splanchnicus</name>
    <dbReference type="NCBI Taxonomy" id="28118"/>
    <lineage>
        <taxon>Bacteria</taxon>
        <taxon>Pseudomonadati</taxon>
        <taxon>Bacteroidota</taxon>
        <taxon>Bacteroidia</taxon>
        <taxon>Bacteroidales</taxon>
        <taxon>Odoribacteraceae</taxon>
        <taxon>Odoribacter</taxon>
    </lineage>
</organism>
<feature type="signal peptide" evidence="2">
    <location>
        <begin position="1"/>
        <end position="24"/>
    </location>
</feature>
<proteinExistence type="predicted"/>
<feature type="chain" id="PRO_5042691655" evidence="2">
    <location>
        <begin position="25"/>
        <end position="369"/>
    </location>
</feature>
<name>A0A1Y3ZP87_9BACT</name>